<keyword evidence="3" id="KW-1185">Reference proteome</keyword>
<dbReference type="Proteomes" id="UP000815325">
    <property type="component" value="Unassembled WGS sequence"/>
</dbReference>
<dbReference type="InterPro" id="IPR023214">
    <property type="entry name" value="HAD_sf"/>
</dbReference>
<protein>
    <recommendedName>
        <fullName evidence="4">Trehalose-6-phosphate phosphatase</fullName>
    </recommendedName>
</protein>
<evidence type="ECO:0000313" key="3">
    <source>
        <dbReference type="Proteomes" id="UP000815325"/>
    </source>
</evidence>
<name>A0ABZ3L715_DUNSA</name>
<feature type="region of interest" description="Disordered" evidence="1">
    <location>
        <begin position="56"/>
        <end position="86"/>
    </location>
</feature>
<evidence type="ECO:0008006" key="4">
    <source>
        <dbReference type="Google" id="ProtNLM"/>
    </source>
</evidence>
<proteinExistence type="predicted"/>
<dbReference type="EMBL" id="MU069624">
    <property type="protein sequence ID" value="KAF5837213.1"/>
    <property type="molecule type" value="Genomic_DNA"/>
</dbReference>
<dbReference type="PANTHER" id="PTHR43768">
    <property type="entry name" value="TREHALOSE 6-PHOSPHATE PHOSPHATASE"/>
    <property type="match status" value="1"/>
</dbReference>
<dbReference type="PANTHER" id="PTHR43768:SF3">
    <property type="entry name" value="TREHALOSE 6-PHOSPHATE PHOSPHATASE"/>
    <property type="match status" value="1"/>
</dbReference>
<accession>A0ABZ3L715</accession>
<reference evidence="2" key="1">
    <citation type="submission" date="2017-08" db="EMBL/GenBank/DDBJ databases">
        <authorList>
            <person name="Polle J.E."/>
            <person name="Barry K."/>
            <person name="Cushman J."/>
            <person name="Schmutz J."/>
            <person name="Tran D."/>
            <person name="Hathwaick L.T."/>
            <person name="Yim W.C."/>
            <person name="Jenkins J."/>
            <person name="Mckie-Krisberg Z.M."/>
            <person name="Prochnik S."/>
            <person name="Lindquist E."/>
            <person name="Dockter R.B."/>
            <person name="Adam C."/>
            <person name="Molina H."/>
            <person name="Bunkerborg J."/>
            <person name="Jin E."/>
            <person name="Buchheim M."/>
            <person name="Magnuson J."/>
        </authorList>
    </citation>
    <scope>NUCLEOTIDE SEQUENCE</scope>
    <source>
        <strain evidence="2">CCAP 19/18</strain>
    </source>
</reference>
<evidence type="ECO:0000313" key="2">
    <source>
        <dbReference type="EMBL" id="KAF5837213.1"/>
    </source>
</evidence>
<gene>
    <name evidence="2" type="ORF">DUNSADRAFT_4668</name>
</gene>
<sequence>MWRNSKDAFSLSLQKAFSATELPSPLQPEPRASFELSSDAGKEDLDVVRARLSQCGLASSSSPSNRQLQEQLGSSTRGSRKSASFSREERQAYDDWLRNYPSALGRMAECKAKLGGKRVAIFLDYDGTLTPIVANPDEAFLSQQVTSCWRRCVGASVFAHGLQCSAGRQE</sequence>
<dbReference type="Gene3D" id="3.40.50.1000">
    <property type="entry name" value="HAD superfamily/HAD-like"/>
    <property type="match status" value="1"/>
</dbReference>
<feature type="compositionally biased region" description="Polar residues" evidence="1">
    <location>
        <begin position="56"/>
        <end position="85"/>
    </location>
</feature>
<organism evidence="2 3">
    <name type="scientific">Dunaliella salina</name>
    <name type="common">Green alga</name>
    <name type="synonym">Protococcus salinus</name>
    <dbReference type="NCBI Taxonomy" id="3046"/>
    <lineage>
        <taxon>Eukaryota</taxon>
        <taxon>Viridiplantae</taxon>
        <taxon>Chlorophyta</taxon>
        <taxon>core chlorophytes</taxon>
        <taxon>Chlorophyceae</taxon>
        <taxon>CS clade</taxon>
        <taxon>Chlamydomonadales</taxon>
        <taxon>Dunaliellaceae</taxon>
        <taxon>Dunaliella</taxon>
    </lineage>
</organism>
<dbReference type="InterPro" id="IPR044651">
    <property type="entry name" value="OTSB-like"/>
</dbReference>
<comment type="caution">
    <text evidence="2">The sequence shown here is derived from an EMBL/GenBank/DDBJ whole genome shotgun (WGS) entry which is preliminary data.</text>
</comment>
<evidence type="ECO:0000256" key="1">
    <source>
        <dbReference type="SAM" id="MobiDB-lite"/>
    </source>
</evidence>